<dbReference type="EMBL" id="MW580849">
    <property type="protein sequence ID" value="QRM16390.1"/>
    <property type="molecule type" value="Genomic_DNA"/>
</dbReference>
<keyword evidence="1" id="KW-0472">Membrane</keyword>
<keyword evidence="8" id="KW-1185">Reference proteome</keyword>
<accession>D2E8E6</accession>
<organism evidence="3">
    <name type="scientific">Anguillid herpesvirus 1</name>
    <dbReference type="NCBI Taxonomy" id="150286"/>
    <lineage>
        <taxon>Viruses</taxon>
        <taxon>Duplodnaviria</taxon>
        <taxon>Heunggongvirae</taxon>
        <taxon>Peploviricota</taxon>
        <taxon>Herviviricetes</taxon>
        <taxon>Herpesvirales</taxon>
        <taxon>Alloherpesviridae</taxon>
        <taxon>Cyvirus</taxon>
        <taxon>Cyvirus anguillidallo1</taxon>
    </lineage>
</organism>
<reference evidence="3" key="4">
    <citation type="submission" date="2021-02" db="EMBL/GenBank/DDBJ databases">
        <authorList>
            <person name="Vanderplasschen A.F.C."/>
            <person name="Davison A.J."/>
        </authorList>
    </citation>
    <scope>NUCLEOTIDE SEQUENCE</scope>
    <source>
        <strain evidence="3">500138</strain>
        <strain evidence="5">DK-200249</strain>
        <strain evidence="4">DK-2008-50-66-1</strain>
        <strain evidence="6">DK-206116-1</strain>
        <strain evidence="7">HVA 486123</strain>
    </source>
</reference>
<dbReference type="EMBL" id="MW580851">
    <property type="protein sequence ID" value="QRM16649.1"/>
    <property type="molecule type" value="Genomic_DNA"/>
</dbReference>
<reference evidence="2 8" key="1">
    <citation type="journal article" date="2010" name="J. Gen. Virol.">
        <title>Complete genome sequence and taxonomic position of anguillid herpesvirus 1.</title>
        <authorList>
            <person name="van Beurden S.J."/>
            <person name="Bossers A."/>
            <person name="Voorbergen-Laarman M.H."/>
            <person name="Haenen O.L."/>
            <person name="Peters S."/>
            <person name="Abma-Henkens M.H."/>
            <person name="Peeters B.P."/>
            <person name="Rottier P.J."/>
            <person name="Engelsma M.Y."/>
        </authorList>
    </citation>
    <scope>NUCLEOTIDE SEQUENCE [LARGE SCALE GENOMIC DNA]</scope>
    <source>
        <strain evidence="2">500138</strain>
        <strain evidence="8">Isolate Anguilla anguilla/Netherlands/500138/1998</strain>
    </source>
</reference>
<dbReference type="Pfam" id="PF06215">
    <property type="entry name" value="ISAV_HA"/>
    <property type="match status" value="1"/>
</dbReference>
<dbReference type="EMBL" id="FJ940765">
    <property type="protein sequence ID" value="ADA57858.1"/>
    <property type="molecule type" value="Genomic_DNA"/>
</dbReference>
<dbReference type="EMBL" id="MW580853">
    <property type="protein sequence ID" value="QRM16912.1"/>
    <property type="molecule type" value="Genomic_DNA"/>
</dbReference>
<feature type="transmembrane region" description="Helical" evidence="1">
    <location>
        <begin position="348"/>
        <end position="372"/>
    </location>
</feature>
<evidence type="ECO:0000313" key="4">
    <source>
        <dbReference type="EMBL" id="QRM16518.1"/>
    </source>
</evidence>
<keyword evidence="1" id="KW-0812">Transmembrane</keyword>
<evidence type="ECO:0000313" key="7">
    <source>
        <dbReference type="EMBL" id="QRM17043.1"/>
    </source>
</evidence>
<keyword evidence="1" id="KW-1133">Transmembrane helix</keyword>
<dbReference type="OrthoDB" id="39712at10239"/>
<dbReference type="SMR" id="A0A1J0REG2"/>
<evidence type="ECO:0000313" key="8">
    <source>
        <dbReference type="Proteomes" id="UP000011239"/>
    </source>
</evidence>
<dbReference type="GeneID" id="8683527"/>
<name>A0A1J0REG2_9VIRU</name>
<dbReference type="InterPro" id="IPR010408">
    <property type="entry name" value="Hemagglutn-estrase_ISAV-type"/>
</dbReference>
<evidence type="ECO:0000313" key="2">
    <source>
        <dbReference type="EMBL" id="ADA57858.1"/>
    </source>
</evidence>
<evidence type="ECO:0000256" key="1">
    <source>
        <dbReference type="SAM" id="Phobius"/>
    </source>
</evidence>
<sequence length="375" mass="41045">MKTFIAIVMVALIAPAIRSEVCLRNQPETGWLGDEKSVAVGIDAWAWSGEQYIKNKGGLAKLFTGSVPYFRPAHRGNSKVFYAGPVGGAHDCEIESVNVSLPGSMTKEEVLTTIYDNTCNRVWKWNDPKVDAEMISYTTLFNNVANNVAIVTPARDITILLDNEPGDSVVMICVAAVQPNATLMGAPIPLGGGCGWYGQSETNVTLENFSGGLFVSDVMTFGPKTWPCVWLTHKDDKASCGLVKRVWARLFNTSQTTTTQTPVYDRKGHWESTLTKSNSGLWLATNLSLSEIVVGENCSGVDWKQVQGVWCNSTYCPQMMRSEDVESMRSAIVHVLESESPFDKQFKFGSYVTLIVLGCLVVILTIAAIAVFSTR</sequence>
<accession>A0A1J0REG2</accession>
<evidence type="ECO:0000313" key="5">
    <source>
        <dbReference type="EMBL" id="QRM16649.1"/>
    </source>
</evidence>
<protein>
    <submittedName>
        <fullName evidence="3">Membrane protein ORF95</fullName>
    </submittedName>
</protein>
<evidence type="ECO:0000313" key="6">
    <source>
        <dbReference type="EMBL" id="QRM16912.1"/>
    </source>
</evidence>
<dbReference type="Proteomes" id="UP000011239">
    <property type="component" value="Segment"/>
</dbReference>
<gene>
    <name evidence="3" type="primary">ORF95</name>
    <name evidence="2" type="ORF">AngHV1_ORF95</name>
</gene>
<evidence type="ECO:0000313" key="3">
    <source>
        <dbReference type="EMBL" id="QRM16390.1"/>
    </source>
</evidence>
<dbReference type="EMBL" id="MW580854">
    <property type="protein sequence ID" value="QRM17043.1"/>
    <property type="molecule type" value="Genomic_DNA"/>
</dbReference>
<reference evidence="3" key="3">
    <citation type="journal article" date="2021" name="Microorganisms">
        <title>Genomes of Anguillid Herpesvirus 1 Strains Reveal Evolutionary Disparities and Low Genetic Diversity in the Genus Cyprinivirus.</title>
        <authorList>
            <person name="Donohoe O."/>
            <person name="Zhang H."/>
            <person name="Delrez N."/>
            <person name="Gao Y."/>
            <person name="Suarez N.M."/>
            <person name="Davison A.J."/>
            <person name="Vanderplasschen A."/>
        </authorList>
    </citation>
    <scope>NUCLEOTIDE SEQUENCE</scope>
    <source>
        <strain evidence="3">500138</strain>
        <strain evidence="5">DK-200249</strain>
        <strain evidence="4">DK-2008-50-66-1</strain>
        <strain evidence="6">DK-206116-1</strain>
        <strain evidence="7">HVA 486123</strain>
    </source>
</reference>
<dbReference type="RefSeq" id="YP_003358234.1">
    <property type="nucleotide sequence ID" value="NC_013668.3"/>
</dbReference>
<proteinExistence type="predicted"/>
<reference evidence="2" key="2">
    <citation type="submission" date="2012-05" db="EMBL/GenBank/DDBJ databases">
        <authorList>
            <person name="van Beurden S.J."/>
            <person name="Gatherer D."/>
            <person name="Tuzi K."/>
            <person name="Herzyk P."/>
            <person name="Galbraith J."/>
            <person name="Peeters B.P.H."/>
            <person name="Rottier P.J.M."/>
            <person name="Engelsma M.Y."/>
            <person name="Davison A.J."/>
        </authorList>
    </citation>
    <scope>NUCLEOTIDE SEQUENCE</scope>
    <source>
        <strain evidence="2">500138</strain>
    </source>
</reference>
<dbReference type="EMBL" id="MW580850">
    <property type="protein sequence ID" value="QRM16518.1"/>
    <property type="molecule type" value="Genomic_DNA"/>
</dbReference>
<dbReference type="KEGG" id="vg:8683527"/>